<gene>
    <name evidence="2" type="ORF">BECKDK2373B_GA0170837_101331</name>
</gene>
<dbReference type="InterPro" id="IPR007791">
    <property type="entry name" value="DjlA_N"/>
</dbReference>
<dbReference type="Pfam" id="PF05099">
    <property type="entry name" value="TerB"/>
    <property type="match status" value="1"/>
</dbReference>
<dbReference type="AlphaFoldDB" id="A0A450S3V1"/>
<reference evidence="2" key="1">
    <citation type="submission" date="2019-02" db="EMBL/GenBank/DDBJ databases">
        <authorList>
            <person name="Gruber-Vodicka R. H."/>
            <person name="Seah K. B. B."/>
        </authorList>
    </citation>
    <scope>NUCLEOTIDE SEQUENCE</scope>
    <source>
        <strain evidence="2">BECK_DK47</strain>
    </source>
</reference>
<dbReference type="SUPFAM" id="SSF158682">
    <property type="entry name" value="TerB-like"/>
    <property type="match status" value="1"/>
</dbReference>
<evidence type="ECO:0000259" key="1">
    <source>
        <dbReference type="Pfam" id="PF05099"/>
    </source>
</evidence>
<sequence>MGFKDFLKNVTAQADEARKKYAPKMLSPEKRYAHGIVTVCALLAMADGELEESEVEAASKFLMGVNEIQQYFGEADALELFSQLVNDLQSESTKGKAFFKMQTNKMIAEIKETVTRQDWRSNIMLIAKEMAKSNRAGKAGSHEQAMLNQLETTLGV</sequence>
<organism evidence="2">
    <name type="scientific">Candidatus Kentrum sp. DK</name>
    <dbReference type="NCBI Taxonomy" id="2126562"/>
    <lineage>
        <taxon>Bacteria</taxon>
        <taxon>Pseudomonadati</taxon>
        <taxon>Pseudomonadota</taxon>
        <taxon>Gammaproteobacteria</taxon>
        <taxon>Candidatus Kentrum</taxon>
    </lineage>
</organism>
<proteinExistence type="predicted"/>
<accession>A0A450S3V1</accession>
<dbReference type="EMBL" id="CAADEX010000013">
    <property type="protein sequence ID" value="VFJ46442.1"/>
    <property type="molecule type" value="Genomic_DNA"/>
</dbReference>
<dbReference type="Gene3D" id="1.10.3680.10">
    <property type="entry name" value="TerB-like"/>
    <property type="match status" value="1"/>
</dbReference>
<dbReference type="InterPro" id="IPR029024">
    <property type="entry name" value="TerB-like"/>
</dbReference>
<name>A0A450S3V1_9GAMM</name>
<protein>
    <submittedName>
        <fullName evidence="2">Tellurite resistance protein TerB</fullName>
    </submittedName>
</protein>
<evidence type="ECO:0000313" key="2">
    <source>
        <dbReference type="EMBL" id="VFJ46442.1"/>
    </source>
</evidence>
<feature type="domain" description="Co-chaperone DjlA N-terminal" evidence="1">
    <location>
        <begin position="36"/>
        <end position="156"/>
    </location>
</feature>